<proteinExistence type="predicted"/>
<feature type="transmembrane region" description="Helical" evidence="1">
    <location>
        <begin position="123"/>
        <end position="143"/>
    </location>
</feature>
<comment type="caution">
    <text evidence="2">The sequence shown here is derived from an EMBL/GenBank/DDBJ whole genome shotgun (WGS) entry which is preliminary data.</text>
</comment>
<keyword evidence="1" id="KW-1133">Transmembrane helix</keyword>
<protein>
    <submittedName>
        <fullName evidence="2">Uncharacterized protein</fullName>
    </submittedName>
</protein>
<accession>A0A0F9R4F3</accession>
<name>A0A0F9R4F3_9ZZZZ</name>
<feature type="transmembrane region" description="Helical" evidence="1">
    <location>
        <begin position="23"/>
        <end position="46"/>
    </location>
</feature>
<feature type="transmembrane region" description="Helical" evidence="1">
    <location>
        <begin position="66"/>
        <end position="98"/>
    </location>
</feature>
<dbReference type="AlphaFoldDB" id="A0A0F9R4F3"/>
<keyword evidence="1" id="KW-0812">Transmembrane</keyword>
<organism evidence="2">
    <name type="scientific">marine sediment metagenome</name>
    <dbReference type="NCBI Taxonomy" id="412755"/>
    <lineage>
        <taxon>unclassified sequences</taxon>
        <taxon>metagenomes</taxon>
        <taxon>ecological metagenomes</taxon>
    </lineage>
</organism>
<sequence length="195" mass="22726">MANEEKVSEEQFWKGIAKEYRTIIIIAIAAVIVLFIGALLVGYWFIQTSPLGGQGTWTFDEWTLNYLVGFMILIMLWELLFIGVPAGVFFGVGGYIWWSNLPQEKKQEFKDREKKKSHRKKDYGGGGGFSFFIFIAFCILIALKGKYNAQFGSESYSFWIYSWFEAFMWIFIYFGIPVIIICIILYLTVWRKKSE</sequence>
<keyword evidence="1" id="KW-0472">Membrane</keyword>
<evidence type="ECO:0000313" key="2">
    <source>
        <dbReference type="EMBL" id="KKN44147.1"/>
    </source>
</evidence>
<gene>
    <name evidence="2" type="ORF">LCGC14_0696030</name>
</gene>
<evidence type="ECO:0000256" key="1">
    <source>
        <dbReference type="SAM" id="Phobius"/>
    </source>
</evidence>
<reference evidence="2" key="1">
    <citation type="journal article" date="2015" name="Nature">
        <title>Complex archaea that bridge the gap between prokaryotes and eukaryotes.</title>
        <authorList>
            <person name="Spang A."/>
            <person name="Saw J.H."/>
            <person name="Jorgensen S.L."/>
            <person name="Zaremba-Niedzwiedzka K."/>
            <person name="Martijn J."/>
            <person name="Lind A.E."/>
            <person name="van Eijk R."/>
            <person name="Schleper C."/>
            <person name="Guy L."/>
            <person name="Ettema T.J."/>
        </authorList>
    </citation>
    <scope>NUCLEOTIDE SEQUENCE</scope>
</reference>
<dbReference type="EMBL" id="LAZR01001467">
    <property type="protein sequence ID" value="KKN44147.1"/>
    <property type="molecule type" value="Genomic_DNA"/>
</dbReference>
<feature type="transmembrane region" description="Helical" evidence="1">
    <location>
        <begin position="163"/>
        <end position="189"/>
    </location>
</feature>